<protein>
    <recommendedName>
        <fullName evidence="12">LexA repressor</fullName>
        <ecNumber evidence="12">3.4.21.88</ecNumber>
    </recommendedName>
</protein>
<feature type="active site" description="For autocatalytic cleavage activity" evidence="12">
    <location>
        <position position="161"/>
    </location>
</feature>
<comment type="caution">
    <text evidence="12">Lacks conserved residue(s) required for the propagation of feature annotation.</text>
</comment>
<dbReference type="CDD" id="cd06529">
    <property type="entry name" value="S24_LexA-like"/>
    <property type="match status" value="1"/>
</dbReference>
<dbReference type="PANTHER" id="PTHR33516:SF2">
    <property type="entry name" value="LEXA REPRESSOR-RELATED"/>
    <property type="match status" value="1"/>
</dbReference>
<evidence type="ECO:0000256" key="11">
    <source>
        <dbReference type="ARBA" id="ARBA00023236"/>
    </source>
</evidence>
<dbReference type="GO" id="GO:0004252">
    <property type="term" value="F:serine-type endopeptidase activity"/>
    <property type="evidence" value="ECO:0007669"/>
    <property type="project" value="UniProtKB-UniRule"/>
</dbReference>
<keyword evidence="8 12" id="KW-0238">DNA-binding</keyword>
<dbReference type="GO" id="GO:0003677">
    <property type="term" value="F:DNA binding"/>
    <property type="evidence" value="ECO:0007669"/>
    <property type="project" value="UniProtKB-UniRule"/>
</dbReference>
<evidence type="ECO:0000256" key="9">
    <source>
        <dbReference type="ARBA" id="ARBA00023163"/>
    </source>
</evidence>
<comment type="catalytic activity">
    <reaction evidence="12">
        <text>Hydrolysis of Ala-|-Gly bond in repressor LexA.</text>
        <dbReference type="EC" id="3.4.21.88"/>
    </reaction>
</comment>
<keyword evidence="10 12" id="KW-0234">DNA repair</keyword>
<dbReference type="GO" id="GO:0006508">
    <property type="term" value="P:proteolysis"/>
    <property type="evidence" value="ECO:0007669"/>
    <property type="project" value="InterPro"/>
</dbReference>
<dbReference type="GO" id="GO:0045892">
    <property type="term" value="P:negative regulation of DNA-templated transcription"/>
    <property type="evidence" value="ECO:0007669"/>
    <property type="project" value="UniProtKB-UniRule"/>
</dbReference>
<feature type="active site" description="For autocatalytic cleavage activity" evidence="12">
    <location>
        <position position="124"/>
    </location>
</feature>
<dbReference type="NCBIfam" id="TIGR00498">
    <property type="entry name" value="lexA"/>
    <property type="match status" value="1"/>
</dbReference>
<keyword evidence="9 12" id="KW-0804">Transcription</keyword>
<dbReference type="PANTHER" id="PTHR33516">
    <property type="entry name" value="LEXA REPRESSOR"/>
    <property type="match status" value="1"/>
</dbReference>
<dbReference type="Gene3D" id="1.10.10.10">
    <property type="entry name" value="Winged helix-like DNA-binding domain superfamily/Winged helix DNA-binding domain"/>
    <property type="match status" value="1"/>
</dbReference>
<dbReference type="GO" id="GO:0006281">
    <property type="term" value="P:DNA repair"/>
    <property type="evidence" value="ECO:0007669"/>
    <property type="project" value="UniProtKB-UniRule"/>
</dbReference>
<dbReference type="FunFam" id="2.10.109.10:FF:000001">
    <property type="entry name" value="LexA repressor"/>
    <property type="match status" value="1"/>
</dbReference>
<dbReference type="EMBL" id="FWDM01000022">
    <property type="protein sequence ID" value="SLM13857.1"/>
    <property type="molecule type" value="Genomic_DNA"/>
</dbReference>
<keyword evidence="11 12" id="KW-0742">SOS response</keyword>
<keyword evidence="3 12" id="KW-0235">DNA replication</keyword>
<dbReference type="InterPro" id="IPR006200">
    <property type="entry name" value="LexA"/>
</dbReference>
<keyword evidence="5 12" id="KW-0378">Hydrolase</keyword>
<evidence type="ECO:0000256" key="3">
    <source>
        <dbReference type="ARBA" id="ARBA00022705"/>
    </source>
</evidence>
<dbReference type="InterPro" id="IPR036286">
    <property type="entry name" value="LexA/Signal_pep-like_sf"/>
</dbReference>
<comment type="function">
    <text evidence="12">Represses a number of genes involved in the response to DNA damage (SOS response), including recA and lexA. In the presence of single-stranded DNA, RecA interacts with LexA causing an autocatalytic cleavage which disrupts the DNA-binding part of LexA, leading to derepression of the SOS regulon and eventually DNA repair.</text>
</comment>
<feature type="site" description="Cleavage; by autolysis" evidence="12">
    <location>
        <begin position="88"/>
        <end position="89"/>
    </location>
</feature>
<proteinExistence type="inferred from homology"/>
<evidence type="ECO:0000256" key="5">
    <source>
        <dbReference type="ARBA" id="ARBA00022801"/>
    </source>
</evidence>
<evidence type="ECO:0000259" key="14">
    <source>
        <dbReference type="Pfam" id="PF00717"/>
    </source>
</evidence>
<evidence type="ECO:0000259" key="15">
    <source>
        <dbReference type="Pfam" id="PF01726"/>
    </source>
</evidence>
<dbReference type="InterPro" id="IPR006199">
    <property type="entry name" value="LexA_DNA-bd_dom"/>
</dbReference>
<evidence type="ECO:0000256" key="10">
    <source>
        <dbReference type="ARBA" id="ARBA00023204"/>
    </source>
</evidence>
<comment type="subunit">
    <text evidence="12">Homodimer.</text>
</comment>
<dbReference type="InterPro" id="IPR036388">
    <property type="entry name" value="WH-like_DNA-bd_sf"/>
</dbReference>
<evidence type="ECO:0000313" key="16">
    <source>
        <dbReference type="EMBL" id="SLM13857.1"/>
    </source>
</evidence>
<organism evidence="16">
    <name type="scientific">uncultured spirochete</name>
    <dbReference type="NCBI Taxonomy" id="156406"/>
    <lineage>
        <taxon>Bacteria</taxon>
        <taxon>Pseudomonadati</taxon>
        <taxon>Spirochaetota</taxon>
        <taxon>Spirochaetia</taxon>
        <taxon>Spirochaetales</taxon>
        <taxon>environmental samples</taxon>
    </lineage>
</organism>
<dbReference type="InterPro" id="IPR050077">
    <property type="entry name" value="LexA_repressor"/>
</dbReference>
<evidence type="ECO:0000256" key="12">
    <source>
        <dbReference type="HAMAP-Rule" id="MF_00015"/>
    </source>
</evidence>
<dbReference type="PRINTS" id="PR00726">
    <property type="entry name" value="LEXASERPTASE"/>
</dbReference>
<evidence type="ECO:0000256" key="6">
    <source>
        <dbReference type="ARBA" id="ARBA00022813"/>
    </source>
</evidence>
<gene>
    <name evidence="12 16" type="primary">lexA</name>
    <name evidence="16" type="ORF">SPIROBIBN47_290230</name>
</gene>
<sequence length="200" mass="22545">MKDLTSRQKEILNFIHEYIQTNNYPPTVRETARAFSISVKGAYDHLKALEKKGHIKTSEKRSRSIELIAPPQGDAPVIQIPLLGEIAAGRPIFADENFERTIAIPADLVANRVPHFAVRVKGDSMIGAGILSGDIAIIEQCETAQNGDIVVALLEENVTLKRFFIENNRYRLQAENPRYAPIYTQDLRILGRLRGIYRSY</sequence>
<evidence type="ECO:0000256" key="4">
    <source>
        <dbReference type="ARBA" id="ARBA00022763"/>
    </source>
</evidence>
<dbReference type="InterPro" id="IPR015927">
    <property type="entry name" value="Peptidase_S24_S26A/B/C"/>
</dbReference>
<evidence type="ECO:0000256" key="13">
    <source>
        <dbReference type="RuleBase" id="RU003991"/>
    </source>
</evidence>
<dbReference type="InterPro" id="IPR036390">
    <property type="entry name" value="WH_DNA-bd_sf"/>
</dbReference>
<dbReference type="AlphaFoldDB" id="A0A3P3XJM6"/>
<feature type="domain" description="LexA repressor DNA-binding" evidence="15">
    <location>
        <begin position="1"/>
        <end position="63"/>
    </location>
</feature>
<dbReference type="InterPro" id="IPR006197">
    <property type="entry name" value="Peptidase_S24_LexA"/>
</dbReference>
<dbReference type="Gene3D" id="2.10.109.10">
    <property type="entry name" value="Umud Fragment, subunit A"/>
    <property type="match status" value="1"/>
</dbReference>
<dbReference type="Pfam" id="PF01726">
    <property type="entry name" value="LexA_DNA_bind"/>
    <property type="match status" value="1"/>
</dbReference>
<evidence type="ECO:0000256" key="8">
    <source>
        <dbReference type="ARBA" id="ARBA00023125"/>
    </source>
</evidence>
<dbReference type="GO" id="GO:0006260">
    <property type="term" value="P:DNA replication"/>
    <property type="evidence" value="ECO:0007669"/>
    <property type="project" value="UniProtKB-UniRule"/>
</dbReference>
<dbReference type="InterPro" id="IPR039418">
    <property type="entry name" value="LexA-like"/>
</dbReference>
<name>A0A3P3XJM6_9SPIR</name>
<dbReference type="HAMAP" id="MF_00015">
    <property type="entry name" value="LexA"/>
    <property type="match status" value="1"/>
</dbReference>
<keyword evidence="6 12" id="KW-0068">Autocatalytic cleavage</keyword>
<dbReference type="EC" id="3.4.21.88" evidence="12"/>
<evidence type="ECO:0000256" key="7">
    <source>
        <dbReference type="ARBA" id="ARBA00023015"/>
    </source>
</evidence>
<evidence type="ECO:0000256" key="1">
    <source>
        <dbReference type="ARBA" id="ARBA00007484"/>
    </source>
</evidence>
<feature type="domain" description="Peptidase S24/S26A/S26B/S26C" evidence="14">
    <location>
        <begin position="81"/>
        <end position="193"/>
    </location>
</feature>
<keyword evidence="2 12" id="KW-0678">Repressor</keyword>
<accession>A0A3P3XJM6</accession>
<evidence type="ECO:0000256" key="2">
    <source>
        <dbReference type="ARBA" id="ARBA00022491"/>
    </source>
</evidence>
<dbReference type="SUPFAM" id="SSF51306">
    <property type="entry name" value="LexA/Signal peptidase"/>
    <property type="match status" value="1"/>
</dbReference>
<keyword evidence="4 12" id="KW-0227">DNA damage</keyword>
<keyword evidence="7 12" id="KW-0805">Transcription regulation</keyword>
<dbReference type="Pfam" id="PF00717">
    <property type="entry name" value="Peptidase_S24"/>
    <property type="match status" value="1"/>
</dbReference>
<reference evidence="16" key="1">
    <citation type="submission" date="2017-02" db="EMBL/GenBank/DDBJ databases">
        <authorList>
            <person name="Regsiter A."/>
            <person name="William W."/>
        </authorList>
    </citation>
    <scope>NUCLEOTIDE SEQUENCE</scope>
    <source>
        <strain evidence="16">Bib</strain>
    </source>
</reference>
<dbReference type="SUPFAM" id="SSF46785">
    <property type="entry name" value="Winged helix' DNA-binding domain"/>
    <property type="match status" value="1"/>
</dbReference>
<dbReference type="GO" id="GO:0009432">
    <property type="term" value="P:SOS response"/>
    <property type="evidence" value="ECO:0007669"/>
    <property type="project" value="UniProtKB-UniRule"/>
</dbReference>
<comment type="similarity">
    <text evidence="1 12 13">Belongs to the peptidase S24 family.</text>
</comment>